<dbReference type="InterPro" id="IPR050354">
    <property type="entry name" value="F-box/kelch-repeat_ARATH"/>
</dbReference>
<sequence length="366" mass="41719">MIKTEETKEPSESPATFLSLPDDIVFNCLARVSTFSRPTLSLVSKDFRSFNASPELEATRSRNGITEDYLYVCLDLNKNNPNPNPNPSWFTVSRVPKQLKLKPIPSLPFQHPEASTVVSLGLEIYIIGGLVNGIRSSRVFLLDSQSHQWRFLPNMRQPRVTAAADVINGKIYVVGGCMSKNIQDWGEIYDPKTQTWEPMLPPIYLATQRTVVPGKLVMGGKVYDLITDSILNLNTNNCFVENAFRLMSYSHHSLFWNDPKEDLVWRFVQGLEQLSKYPNFFNPHNSLAYSGRGRRVTVWWKSLVIHSRDHHCTEKCKTEIWCAEISFARRGLKELWGSVEWAESVFTFDGCDPSSDFLLHSAIVTH</sequence>
<dbReference type="Pfam" id="PF25210">
    <property type="entry name" value="Kelch_FKB95"/>
    <property type="match status" value="1"/>
</dbReference>
<dbReference type="InterPro" id="IPR006652">
    <property type="entry name" value="Kelch_1"/>
</dbReference>
<name>A0ABD0ZST2_CARAN</name>
<evidence type="ECO:0000259" key="1">
    <source>
        <dbReference type="SMART" id="SM00256"/>
    </source>
</evidence>
<dbReference type="AlphaFoldDB" id="A0ABD0ZST2"/>
<proteinExistence type="predicted"/>
<dbReference type="EMBL" id="JBANAX010000686">
    <property type="protein sequence ID" value="KAL1197675.1"/>
    <property type="molecule type" value="Genomic_DNA"/>
</dbReference>
<dbReference type="SUPFAM" id="SSF81383">
    <property type="entry name" value="F-box domain"/>
    <property type="match status" value="1"/>
</dbReference>
<dbReference type="Pfam" id="PF00646">
    <property type="entry name" value="F-box"/>
    <property type="match status" value="1"/>
</dbReference>
<dbReference type="InterPro" id="IPR001810">
    <property type="entry name" value="F-box_dom"/>
</dbReference>
<dbReference type="SMART" id="SM00256">
    <property type="entry name" value="FBOX"/>
    <property type="match status" value="1"/>
</dbReference>
<feature type="domain" description="F-box" evidence="1">
    <location>
        <begin position="20"/>
        <end position="60"/>
    </location>
</feature>
<evidence type="ECO:0000313" key="3">
    <source>
        <dbReference type="Proteomes" id="UP001558713"/>
    </source>
</evidence>
<dbReference type="PANTHER" id="PTHR24414:SF127">
    <property type="entry name" value="F-BOX ASSOCIATED DOMAIN-CONTAINING PROTEIN"/>
    <property type="match status" value="1"/>
</dbReference>
<protein>
    <submittedName>
        <fullName evidence="2">F-box/kelch-repeat protein</fullName>
    </submittedName>
</protein>
<dbReference type="Gene3D" id="2.120.10.80">
    <property type="entry name" value="Kelch-type beta propeller"/>
    <property type="match status" value="1"/>
</dbReference>
<organism evidence="2 3">
    <name type="scientific">Cardamine amara subsp. amara</name>
    <dbReference type="NCBI Taxonomy" id="228776"/>
    <lineage>
        <taxon>Eukaryota</taxon>
        <taxon>Viridiplantae</taxon>
        <taxon>Streptophyta</taxon>
        <taxon>Embryophyta</taxon>
        <taxon>Tracheophyta</taxon>
        <taxon>Spermatophyta</taxon>
        <taxon>Magnoliopsida</taxon>
        <taxon>eudicotyledons</taxon>
        <taxon>Gunneridae</taxon>
        <taxon>Pentapetalae</taxon>
        <taxon>rosids</taxon>
        <taxon>malvids</taxon>
        <taxon>Brassicales</taxon>
        <taxon>Brassicaceae</taxon>
        <taxon>Cardamineae</taxon>
        <taxon>Cardamine</taxon>
    </lineage>
</organism>
<comment type="caution">
    <text evidence="2">The sequence shown here is derived from an EMBL/GenBank/DDBJ whole genome shotgun (WGS) entry which is preliminary data.</text>
</comment>
<gene>
    <name evidence="2" type="ORF">V5N11_012333</name>
</gene>
<dbReference type="PANTHER" id="PTHR24414">
    <property type="entry name" value="F-BOX/KELCH-REPEAT PROTEIN SKIP4"/>
    <property type="match status" value="1"/>
</dbReference>
<dbReference type="InterPro" id="IPR036047">
    <property type="entry name" value="F-box-like_dom_sf"/>
</dbReference>
<accession>A0ABD0ZST2</accession>
<dbReference type="SMART" id="SM00612">
    <property type="entry name" value="Kelch"/>
    <property type="match status" value="2"/>
</dbReference>
<reference evidence="2 3" key="1">
    <citation type="submission" date="2024-04" db="EMBL/GenBank/DDBJ databases">
        <title>Genome assembly C_amara_ONT_v2.</title>
        <authorList>
            <person name="Yant L."/>
            <person name="Moore C."/>
            <person name="Slenker M."/>
        </authorList>
    </citation>
    <scope>NUCLEOTIDE SEQUENCE [LARGE SCALE GENOMIC DNA]</scope>
    <source>
        <tissue evidence="2">Leaf</tissue>
    </source>
</reference>
<dbReference type="CDD" id="cd22152">
    <property type="entry name" value="F-box_AtAFR-like"/>
    <property type="match status" value="1"/>
</dbReference>
<dbReference type="Proteomes" id="UP001558713">
    <property type="component" value="Unassembled WGS sequence"/>
</dbReference>
<evidence type="ECO:0000313" key="2">
    <source>
        <dbReference type="EMBL" id="KAL1197675.1"/>
    </source>
</evidence>
<dbReference type="SUPFAM" id="SSF117281">
    <property type="entry name" value="Kelch motif"/>
    <property type="match status" value="1"/>
</dbReference>
<dbReference type="InterPro" id="IPR057499">
    <property type="entry name" value="Kelch_FKB95"/>
</dbReference>
<keyword evidence="3" id="KW-1185">Reference proteome</keyword>
<dbReference type="InterPro" id="IPR015915">
    <property type="entry name" value="Kelch-typ_b-propeller"/>
</dbReference>